<dbReference type="PANTHER" id="PTHR11614">
    <property type="entry name" value="PHOSPHOLIPASE-RELATED"/>
    <property type="match status" value="1"/>
</dbReference>
<dbReference type="Gene3D" id="3.40.50.1820">
    <property type="entry name" value="alpha/beta hydrolase"/>
    <property type="match status" value="1"/>
</dbReference>
<dbReference type="SUPFAM" id="SSF53474">
    <property type="entry name" value="alpha/beta-Hydrolases"/>
    <property type="match status" value="1"/>
</dbReference>
<dbReference type="RefSeq" id="WP_397021416.1">
    <property type="nucleotide sequence ID" value="NZ_JBITMB010000003.1"/>
</dbReference>
<dbReference type="InterPro" id="IPR022742">
    <property type="entry name" value="Hydrolase_4"/>
</dbReference>
<sequence>MTTSREHIFTGTRGANVAREWPHADPRYLAILVHGYGEHIGRYEWVAGTLVRHGAAVYGVDHLGHGRSAGERVLVEDFEDIVTDVHTLRRRAEADHPGVPVVVIGHSMGGMIAARYAQRHGAGLTALVLSGPVLGEWEPVPALLALDEIPEVPIDPATLSRDLSVGDAYAADPLVWHGPFKRPTLEAFATTLAAIAEGGSLGALPTLWVHGADDLLVPLSGSRAGVEAIRGDDFTERIYPEARHEVFNEINKEEVLADVAAFIDRALKR</sequence>
<organism evidence="2 3">
    <name type="scientific">Nonomuraea indica</name>
    <dbReference type="NCBI Taxonomy" id="1581193"/>
    <lineage>
        <taxon>Bacteria</taxon>
        <taxon>Bacillati</taxon>
        <taxon>Actinomycetota</taxon>
        <taxon>Actinomycetes</taxon>
        <taxon>Streptosporangiales</taxon>
        <taxon>Streptosporangiaceae</taxon>
        <taxon>Nonomuraea</taxon>
    </lineage>
</organism>
<dbReference type="InterPro" id="IPR051044">
    <property type="entry name" value="MAG_DAG_Lipase"/>
</dbReference>
<dbReference type="InterPro" id="IPR029058">
    <property type="entry name" value="AB_hydrolase_fold"/>
</dbReference>
<dbReference type="Pfam" id="PF12146">
    <property type="entry name" value="Hydrolase_4"/>
    <property type="match status" value="1"/>
</dbReference>
<dbReference type="InterPro" id="IPR000073">
    <property type="entry name" value="AB_hydrolase_1"/>
</dbReference>
<evidence type="ECO:0000313" key="3">
    <source>
        <dbReference type="Proteomes" id="UP001612928"/>
    </source>
</evidence>
<dbReference type="PRINTS" id="PR00111">
    <property type="entry name" value="ABHYDROLASE"/>
</dbReference>
<accession>A0ABW8A424</accession>
<gene>
    <name evidence="2" type="ORF">ACIBP5_16325</name>
</gene>
<evidence type="ECO:0000259" key="1">
    <source>
        <dbReference type="Pfam" id="PF12146"/>
    </source>
</evidence>
<evidence type="ECO:0000313" key="2">
    <source>
        <dbReference type="EMBL" id="MFI7441525.1"/>
    </source>
</evidence>
<name>A0ABW8A424_9ACTN</name>
<feature type="domain" description="Serine aminopeptidase S33" evidence="1">
    <location>
        <begin position="25"/>
        <end position="250"/>
    </location>
</feature>
<comment type="caution">
    <text evidence="2">The sequence shown here is derived from an EMBL/GenBank/DDBJ whole genome shotgun (WGS) entry which is preliminary data.</text>
</comment>
<reference evidence="2 3" key="1">
    <citation type="submission" date="2024-10" db="EMBL/GenBank/DDBJ databases">
        <title>The Natural Products Discovery Center: Release of the First 8490 Sequenced Strains for Exploring Actinobacteria Biosynthetic Diversity.</title>
        <authorList>
            <person name="Kalkreuter E."/>
            <person name="Kautsar S.A."/>
            <person name="Yang D."/>
            <person name="Bader C.D."/>
            <person name="Teijaro C.N."/>
            <person name="Fluegel L."/>
            <person name="Davis C.M."/>
            <person name="Simpson J.R."/>
            <person name="Lauterbach L."/>
            <person name="Steele A.D."/>
            <person name="Gui C."/>
            <person name="Meng S."/>
            <person name="Li G."/>
            <person name="Viehrig K."/>
            <person name="Ye F."/>
            <person name="Su P."/>
            <person name="Kiefer A.F."/>
            <person name="Nichols A."/>
            <person name="Cepeda A.J."/>
            <person name="Yan W."/>
            <person name="Fan B."/>
            <person name="Jiang Y."/>
            <person name="Adhikari A."/>
            <person name="Zheng C.-J."/>
            <person name="Schuster L."/>
            <person name="Cowan T.M."/>
            <person name="Smanski M.J."/>
            <person name="Chevrette M.G."/>
            <person name="De Carvalho L.P.S."/>
            <person name="Shen B."/>
        </authorList>
    </citation>
    <scope>NUCLEOTIDE SEQUENCE [LARGE SCALE GENOMIC DNA]</scope>
    <source>
        <strain evidence="2 3">NPDC049503</strain>
    </source>
</reference>
<keyword evidence="3" id="KW-1185">Reference proteome</keyword>
<protein>
    <submittedName>
        <fullName evidence="2">Lysophospholipase</fullName>
    </submittedName>
</protein>
<proteinExistence type="predicted"/>
<dbReference type="EMBL" id="JBITMB010000003">
    <property type="protein sequence ID" value="MFI7441525.1"/>
    <property type="molecule type" value="Genomic_DNA"/>
</dbReference>
<dbReference type="Proteomes" id="UP001612928">
    <property type="component" value="Unassembled WGS sequence"/>
</dbReference>